<dbReference type="PANTHER" id="PTHR11319">
    <property type="entry name" value="G PROTEIN-COUPLED RECEPTOR-RELATED"/>
    <property type="match status" value="1"/>
</dbReference>
<keyword evidence="5" id="KW-1185">Reference proteome</keyword>
<feature type="domain" description="TRP C-terminal" evidence="2">
    <location>
        <begin position="1014"/>
        <end position="1127"/>
    </location>
</feature>
<dbReference type="Pfam" id="PF07699">
    <property type="entry name" value="Ephrin_rec_like"/>
    <property type="match status" value="1"/>
</dbReference>
<keyword evidence="1" id="KW-1133">Transmembrane helix</keyword>
<feature type="transmembrane region" description="Helical" evidence="1">
    <location>
        <begin position="902"/>
        <end position="922"/>
    </location>
</feature>
<dbReference type="InterPro" id="IPR009030">
    <property type="entry name" value="Growth_fac_rcpt_cys_sf"/>
</dbReference>
<evidence type="ECO:0000259" key="2">
    <source>
        <dbReference type="Pfam" id="PF06011"/>
    </source>
</evidence>
<dbReference type="AlphaFoldDB" id="A0A9W7GHI1"/>
<dbReference type="InterPro" id="IPR036259">
    <property type="entry name" value="MFS_trans_sf"/>
</dbReference>
<feature type="transmembrane region" description="Helical" evidence="1">
    <location>
        <begin position="1119"/>
        <end position="1142"/>
    </location>
</feature>
<feature type="transmembrane region" description="Helical" evidence="1">
    <location>
        <begin position="953"/>
        <end position="974"/>
    </location>
</feature>
<feature type="transmembrane region" description="Helical" evidence="1">
    <location>
        <begin position="1085"/>
        <end position="1107"/>
    </location>
</feature>
<dbReference type="SMART" id="SM01411">
    <property type="entry name" value="Ephrin_rec_like"/>
    <property type="match status" value="7"/>
</dbReference>
<dbReference type="Pfam" id="PF06011">
    <property type="entry name" value="TRP"/>
    <property type="match status" value="1"/>
</dbReference>
<reference evidence="5" key="1">
    <citation type="journal article" date="2023" name="Commun. Biol.">
        <title>Genome analysis of Parmales, the sister group of diatoms, reveals the evolutionary specialization of diatoms from phago-mixotrophs to photoautotrophs.</title>
        <authorList>
            <person name="Ban H."/>
            <person name="Sato S."/>
            <person name="Yoshikawa S."/>
            <person name="Yamada K."/>
            <person name="Nakamura Y."/>
            <person name="Ichinomiya M."/>
            <person name="Sato N."/>
            <person name="Blanc-Mathieu R."/>
            <person name="Endo H."/>
            <person name="Kuwata A."/>
            <person name="Ogata H."/>
        </authorList>
    </citation>
    <scope>NUCLEOTIDE SEQUENCE [LARGE SCALE GENOMIC DNA]</scope>
</reference>
<feature type="domain" description="Tyrosine-protein kinase ephrin type A/B receptor-like" evidence="3">
    <location>
        <begin position="506"/>
        <end position="542"/>
    </location>
</feature>
<dbReference type="OrthoDB" id="205168at2759"/>
<organism evidence="4 5">
    <name type="scientific">Triparma columacea</name>
    <dbReference type="NCBI Taxonomy" id="722753"/>
    <lineage>
        <taxon>Eukaryota</taxon>
        <taxon>Sar</taxon>
        <taxon>Stramenopiles</taxon>
        <taxon>Ochrophyta</taxon>
        <taxon>Bolidophyceae</taxon>
        <taxon>Parmales</taxon>
        <taxon>Triparmaceae</taxon>
        <taxon>Triparma</taxon>
    </lineage>
</organism>
<dbReference type="SUPFAM" id="SSF103473">
    <property type="entry name" value="MFS general substrate transporter"/>
    <property type="match status" value="1"/>
</dbReference>
<evidence type="ECO:0000313" key="5">
    <source>
        <dbReference type="Proteomes" id="UP001165065"/>
    </source>
</evidence>
<gene>
    <name evidence="4" type="ORF">TrCOL_g9321</name>
</gene>
<dbReference type="Gene3D" id="2.10.50.10">
    <property type="entry name" value="Tumor Necrosis Factor Receptor, subunit A, domain 2"/>
    <property type="match status" value="3"/>
</dbReference>
<dbReference type="Proteomes" id="UP001165065">
    <property type="component" value="Unassembled WGS sequence"/>
</dbReference>
<dbReference type="InterPro" id="IPR010308">
    <property type="entry name" value="TRP_C"/>
</dbReference>
<keyword evidence="1" id="KW-0472">Membrane</keyword>
<evidence type="ECO:0000256" key="1">
    <source>
        <dbReference type="SAM" id="Phobius"/>
    </source>
</evidence>
<evidence type="ECO:0000313" key="4">
    <source>
        <dbReference type="EMBL" id="GMI45004.1"/>
    </source>
</evidence>
<comment type="caution">
    <text evidence="4">The sequence shown here is derived from an EMBL/GenBank/DDBJ whole genome shotgun (WGS) entry which is preliminary data.</text>
</comment>
<dbReference type="InterPro" id="IPR011641">
    <property type="entry name" value="Tyr-kin_ephrin_A/B_rcpt-like"/>
</dbReference>
<dbReference type="EMBL" id="BRYA01001530">
    <property type="protein sequence ID" value="GMI45004.1"/>
    <property type="molecule type" value="Genomic_DNA"/>
</dbReference>
<dbReference type="CDD" id="cd00185">
    <property type="entry name" value="TNFRSF"/>
    <property type="match status" value="1"/>
</dbReference>
<accession>A0A9W7GHI1</accession>
<feature type="transmembrane region" description="Helical" evidence="1">
    <location>
        <begin position="760"/>
        <end position="781"/>
    </location>
</feature>
<feature type="transmembrane region" description="Helical" evidence="1">
    <location>
        <begin position="863"/>
        <end position="881"/>
    </location>
</feature>
<sequence length="1164" mass="123777">MIDFHHSTTVQEPGAGRRFLRSPRWPVSKSRFFKVAFLVIVLVVVPAVVPAVMAAVLYANDHPVLYNSISNEDFYGTQGNNIVNNDDSIAVGVGTFSGAPYASADTVYYTVEIYFSLVCSGALHTCVFDGLNSRRLMFVMGTGGGTIRLSGIHFKDGFVDSNSGGALSFYDAALVSIEVCKISSNQATYGGGLYARNRGTTINIYTTGFDGNTVTNYGDDIYTNAADFIWHSNCPPDWSGTPTPGSDLDTYSYNGGTVSGTIKSFDIGTCTFSGSCPPGEYKIDSMDFCDNCEPGKFSGEGSSSCSSCPAGKYLTNAATSVESSACTSCSSGQYGGTASATCSPCASGKYLTNAATGVESSACTDCSAGQYSGSASVSCSLCDAGKSSTPPASSCFACAMGTHSPTGSPCLDCEAGKYNQNLQQGSCTNCGTGRYSSTTGNTAVSFCLNCEAGKTSSEVIRTTPCPACPEGTSAPAPGLSFCRSCPAGTYSNNPDGAANCALCGIGKYGSATQSTSCDDCVAGTFNLVEGSVTCDKCPAGQKMNDAGNGCAVCPNGKVSVVGDILCRTCEVGFVSNNPEGASFCEPCDAGKYASADAATCVGCEAGFWSSLASTSCTTCEVGKFNTALNSTGCSWCTDDAARGSTTDLAASNSSSQCRCDAGFFESSQSCEAVGEGMDSETKGMTTSLLKIEKGYWRTGADSLNILACQNEEHCLGGTDPNNYCAEGYGGPLCAVCMDGYSAIGAGEGLSCSKCEGSATATVVVGITVLLLLFSLIARFILKKESRLRKASKKLENKLGRAEPVIKIVFAYFQVVGSLDLIFGIKFPPVYSTVMSFLSGVFTLDFISFMPIGCIFSSTHYTILLSYTLVPLSLSIFLVCWYNKLKRETDEKSISLRNKFFELFLALTFLLLPSVSVKIFTTFGCVDFDNGTSFLKVDFSLDCQSAEHTFYKTFAAFMVAVYPVGIPMMYFFLLFRKRQLLKAGQVENENREMKRSTALEEALVKRGENEGKDPALKALSFLYESYEPKYWWLEIFETMRKLSLTGFLVFIAPGTTAQVVVSLVMSIISLFVYAITKPFIDDFNNYLALVANWQLVLTLLCALAIQANHDGINQKDQTSFDAFLTALQFLPVLLLSGFSFVMAKKARKEKENKHSSVVPAGEIES</sequence>
<evidence type="ECO:0008006" key="6">
    <source>
        <dbReference type="Google" id="ProtNLM"/>
    </source>
</evidence>
<protein>
    <recommendedName>
        <fullName evidence="6">Tyrosine-protein kinase ephrin type A/B receptor-like domain-containing protein</fullName>
    </recommendedName>
</protein>
<feature type="transmembrane region" description="Helical" evidence="1">
    <location>
        <begin position="35"/>
        <end position="59"/>
    </location>
</feature>
<evidence type="ECO:0000259" key="3">
    <source>
        <dbReference type="Pfam" id="PF07699"/>
    </source>
</evidence>
<dbReference type="PANTHER" id="PTHR11319:SF35">
    <property type="entry name" value="OUTER MEMBRANE PROTEIN PMPC-RELATED"/>
    <property type="match status" value="1"/>
</dbReference>
<keyword evidence="1" id="KW-0812">Transmembrane</keyword>
<name>A0A9W7GHI1_9STRA</name>
<feature type="transmembrane region" description="Helical" evidence="1">
    <location>
        <begin position="1046"/>
        <end position="1073"/>
    </location>
</feature>
<dbReference type="SUPFAM" id="SSF57184">
    <property type="entry name" value="Growth factor receptor domain"/>
    <property type="match status" value="3"/>
</dbReference>
<proteinExistence type="predicted"/>